<feature type="transmembrane region" description="Helical" evidence="4">
    <location>
        <begin position="357"/>
        <end position="376"/>
    </location>
</feature>
<keyword evidence="4" id="KW-0472">Membrane</keyword>
<keyword evidence="7" id="KW-1185">Reference proteome</keyword>
<evidence type="ECO:0000313" key="6">
    <source>
        <dbReference type="EMBL" id="RAW01362.1"/>
    </source>
</evidence>
<dbReference type="EMBL" id="QMFY01000004">
    <property type="protein sequence ID" value="RAW01362.1"/>
    <property type="molecule type" value="Genomic_DNA"/>
</dbReference>
<dbReference type="Gene3D" id="3.90.550.10">
    <property type="entry name" value="Spore Coat Polysaccharide Biosynthesis Protein SpsA, Chain A"/>
    <property type="match status" value="1"/>
</dbReference>
<dbReference type="RefSeq" id="WP_112746848.1">
    <property type="nucleotide sequence ID" value="NZ_QMFY01000004.1"/>
</dbReference>
<feature type="domain" description="Glycosyltransferase 2-like" evidence="5">
    <location>
        <begin position="53"/>
        <end position="174"/>
    </location>
</feature>
<keyword evidence="4" id="KW-1133">Transmembrane helix</keyword>
<accession>A0A364Y3T4</accession>
<feature type="transmembrane region" description="Helical" evidence="4">
    <location>
        <begin position="297"/>
        <end position="318"/>
    </location>
</feature>
<evidence type="ECO:0000256" key="2">
    <source>
        <dbReference type="ARBA" id="ARBA00022676"/>
    </source>
</evidence>
<dbReference type="Proteomes" id="UP000251889">
    <property type="component" value="Unassembled WGS sequence"/>
</dbReference>
<keyword evidence="4" id="KW-0812">Transmembrane</keyword>
<proteinExistence type="inferred from homology"/>
<gene>
    <name evidence="6" type="ORF">DQQ10_10685</name>
</gene>
<comment type="similarity">
    <text evidence="1">Belongs to the glycosyltransferase 2 family.</text>
</comment>
<evidence type="ECO:0000313" key="7">
    <source>
        <dbReference type="Proteomes" id="UP000251889"/>
    </source>
</evidence>
<dbReference type="OrthoDB" id="9766971at2"/>
<keyword evidence="3 6" id="KW-0808">Transferase</keyword>
<dbReference type="SUPFAM" id="SSF53448">
    <property type="entry name" value="Nucleotide-diphospho-sugar transferases"/>
    <property type="match status" value="1"/>
</dbReference>
<organism evidence="6 7">
    <name type="scientific">Pseudochryseolinea flava</name>
    <dbReference type="NCBI Taxonomy" id="2059302"/>
    <lineage>
        <taxon>Bacteria</taxon>
        <taxon>Pseudomonadati</taxon>
        <taxon>Bacteroidota</taxon>
        <taxon>Cytophagia</taxon>
        <taxon>Cytophagales</taxon>
        <taxon>Fulvivirgaceae</taxon>
        <taxon>Pseudochryseolinea</taxon>
    </lineage>
</organism>
<comment type="caution">
    <text evidence="6">The sequence shown here is derived from an EMBL/GenBank/DDBJ whole genome shotgun (WGS) entry which is preliminary data.</text>
</comment>
<dbReference type="InterPro" id="IPR001173">
    <property type="entry name" value="Glyco_trans_2-like"/>
</dbReference>
<dbReference type="AlphaFoldDB" id="A0A364Y3T4"/>
<dbReference type="Pfam" id="PF00535">
    <property type="entry name" value="Glycos_transf_2"/>
    <property type="match status" value="1"/>
</dbReference>
<dbReference type="PANTHER" id="PTHR43630:SF1">
    <property type="entry name" value="POLY-BETA-1,6-N-ACETYL-D-GLUCOSAMINE SYNTHASE"/>
    <property type="match status" value="1"/>
</dbReference>
<evidence type="ECO:0000256" key="4">
    <source>
        <dbReference type="SAM" id="Phobius"/>
    </source>
</evidence>
<dbReference type="InterPro" id="IPR029044">
    <property type="entry name" value="Nucleotide-diphossugar_trans"/>
</dbReference>
<evidence type="ECO:0000259" key="5">
    <source>
        <dbReference type="Pfam" id="PF00535"/>
    </source>
</evidence>
<protein>
    <submittedName>
        <fullName evidence="6">Glycosyltransferase family 2 protein</fullName>
    </submittedName>
</protein>
<keyword evidence="2" id="KW-0328">Glycosyltransferase</keyword>
<evidence type="ECO:0000256" key="1">
    <source>
        <dbReference type="ARBA" id="ARBA00006739"/>
    </source>
</evidence>
<dbReference type="CDD" id="cd06439">
    <property type="entry name" value="CESA_like_1"/>
    <property type="match status" value="1"/>
</dbReference>
<sequence>MVSLAVLIFWVGVAVVLYTYVGYGVVIYIFSKLRGKRQPLPVQADESLPAVTLIIAAYNEELFIDEKLTNTLALDYPKAKLNVWVVTDGSTDRTTEIARNYSGITVHHENQRKGKIHAVNRVMKMVATPIVIFCDANTNLNTDAIKNLVRHYQDPTIGGVAGEKRILSKTEDNASGAGEGIYWKYESFLKKKDAEVHSIVGAAGELFSVRTALYESPEENIIIEDFYISLKIAANGHRFGYEPDAYAIETASASVDEEWKRKVRICAGAFQAMGKLSYLLNPFRYGMLSFQYISHRVLRWTLAPLFLPLILASNIVLAVQGYSIYQMILLMQIAFYALAFAGYLLRDKNIKIKGFFVPYYFMVMNLSVYAGLRRFLKGNQSVVWEKSKRAVA</sequence>
<feature type="transmembrane region" description="Helical" evidence="4">
    <location>
        <begin position="324"/>
        <end position="345"/>
    </location>
</feature>
<feature type="transmembrane region" description="Helical" evidence="4">
    <location>
        <begin position="6"/>
        <end position="30"/>
    </location>
</feature>
<name>A0A364Y3T4_9BACT</name>
<reference evidence="6 7" key="1">
    <citation type="submission" date="2018-06" db="EMBL/GenBank/DDBJ databases">
        <title>Chryseolinea flavus sp. nov., a member of the phylum Bacteroidetes isolated from soil.</title>
        <authorList>
            <person name="Li Y."/>
            <person name="Wang J."/>
        </authorList>
    </citation>
    <scope>NUCLEOTIDE SEQUENCE [LARGE SCALE GENOMIC DNA]</scope>
    <source>
        <strain evidence="6 7">SDU1-6</strain>
    </source>
</reference>
<evidence type="ECO:0000256" key="3">
    <source>
        <dbReference type="ARBA" id="ARBA00022679"/>
    </source>
</evidence>
<dbReference type="GO" id="GO:0016757">
    <property type="term" value="F:glycosyltransferase activity"/>
    <property type="evidence" value="ECO:0007669"/>
    <property type="project" value="UniProtKB-KW"/>
</dbReference>
<dbReference type="PANTHER" id="PTHR43630">
    <property type="entry name" value="POLY-BETA-1,6-N-ACETYL-D-GLUCOSAMINE SYNTHASE"/>
    <property type="match status" value="1"/>
</dbReference>